<proteinExistence type="inferred from homology"/>
<dbReference type="InterPro" id="IPR016032">
    <property type="entry name" value="Sig_transdc_resp-reg_C-effctor"/>
</dbReference>
<keyword evidence="2" id="KW-0805">Transcription regulation</keyword>
<evidence type="ECO:0000259" key="5">
    <source>
        <dbReference type="SMART" id="SM00862"/>
    </source>
</evidence>
<sequence>MSYEFRLLGPLEVHHHGRPLTVAGAKRRLLLLSLLLHLNRPVSLEWLRDALWDVQPPVSATSNIRGYVMSLRQQIAHPDEVQIVTCGNGYQLVAPAAYVDLTEFDSLTRYGRNAMAQGEFSGAARAFDAALALWRGPVGDGASPGKALENRLLVLVEQRMTTREDLAEARLALGQLAEVIADLRILVADEPLRERAWAQLIRALYASGDTAGALAAHSAARSLLVDRLGLEPGHELRDIQQAILRRDPELARARVRMASPPAPPEIREPVE</sequence>
<dbReference type="Pfam" id="PF03704">
    <property type="entry name" value="BTAD"/>
    <property type="match status" value="1"/>
</dbReference>
<evidence type="ECO:0000256" key="2">
    <source>
        <dbReference type="ARBA" id="ARBA00023015"/>
    </source>
</evidence>
<dbReference type="Gene3D" id="1.25.40.10">
    <property type="entry name" value="Tetratricopeptide repeat domain"/>
    <property type="match status" value="1"/>
</dbReference>
<dbReference type="InterPro" id="IPR001867">
    <property type="entry name" value="OmpR/PhoB-type_DNA-bd"/>
</dbReference>
<keyword evidence="3" id="KW-0238">DNA-binding</keyword>
<evidence type="ECO:0000313" key="7">
    <source>
        <dbReference type="EMBL" id="MBF9130843.1"/>
    </source>
</evidence>
<feature type="domain" description="Bacterial transcriptional activator" evidence="6">
    <location>
        <begin position="99"/>
        <end position="244"/>
    </location>
</feature>
<reference evidence="7 8" key="1">
    <citation type="submission" date="2020-11" db="EMBL/GenBank/DDBJ databases">
        <title>A novel isolate from a Black sea contaminated sediment with potential to produce alkanes: Plantactinospora alkalitolerans sp. nov.</title>
        <authorList>
            <person name="Carro L."/>
            <person name="Veyisoglu A."/>
            <person name="Guven K."/>
            <person name="Schumann P."/>
            <person name="Klenk H.-P."/>
            <person name="Sahin N."/>
        </authorList>
    </citation>
    <scope>NUCLEOTIDE SEQUENCE [LARGE SCALE GENOMIC DNA]</scope>
    <source>
        <strain evidence="7 8">S1510</strain>
    </source>
</reference>
<evidence type="ECO:0000259" key="6">
    <source>
        <dbReference type="SMART" id="SM01043"/>
    </source>
</evidence>
<evidence type="ECO:0000256" key="3">
    <source>
        <dbReference type="ARBA" id="ARBA00023125"/>
    </source>
</evidence>
<evidence type="ECO:0000256" key="1">
    <source>
        <dbReference type="ARBA" id="ARBA00005820"/>
    </source>
</evidence>
<feature type="domain" description="OmpR/PhoB-type" evidence="5">
    <location>
        <begin position="17"/>
        <end position="92"/>
    </location>
</feature>
<dbReference type="SMART" id="SM01043">
    <property type="entry name" value="BTAD"/>
    <property type="match status" value="1"/>
</dbReference>
<dbReference type="RefSeq" id="WP_196202410.1">
    <property type="nucleotide sequence ID" value="NZ_JADPUN010000172.1"/>
</dbReference>
<dbReference type="PANTHER" id="PTHR35807:SF1">
    <property type="entry name" value="TRANSCRIPTIONAL REGULATOR REDD"/>
    <property type="match status" value="1"/>
</dbReference>
<comment type="similarity">
    <text evidence="1">Belongs to the AfsR/DnrI/RedD regulatory family.</text>
</comment>
<dbReference type="SMART" id="SM00862">
    <property type="entry name" value="Trans_reg_C"/>
    <property type="match status" value="1"/>
</dbReference>
<dbReference type="SUPFAM" id="SSF46894">
    <property type="entry name" value="C-terminal effector domain of the bipartite response regulators"/>
    <property type="match status" value="1"/>
</dbReference>
<keyword evidence="8" id="KW-1185">Reference proteome</keyword>
<organism evidence="7 8">
    <name type="scientific">Plantactinospora alkalitolerans</name>
    <dbReference type="NCBI Taxonomy" id="2789879"/>
    <lineage>
        <taxon>Bacteria</taxon>
        <taxon>Bacillati</taxon>
        <taxon>Actinomycetota</taxon>
        <taxon>Actinomycetes</taxon>
        <taxon>Micromonosporales</taxon>
        <taxon>Micromonosporaceae</taxon>
        <taxon>Plantactinospora</taxon>
    </lineage>
</organism>
<dbReference type="Proteomes" id="UP000638560">
    <property type="component" value="Unassembled WGS sequence"/>
</dbReference>
<evidence type="ECO:0000313" key="8">
    <source>
        <dbReference type="Proteomes" id="UP000638560"/>
    </source>
</evidence>
<evidence type="ECO:0000256" key="4">
    <source>
        <dbReference type="ARBA" id="ARBA00023163"/>
    </source>
</evidence>
<dbReference type="SUPFAM" id="SSF48452">
    <property type="entry name" value="TPR-like"/>
    <property type="match status" value="1"/>
</dbReference>
<dbReference type="InterPro" id="IPR005158">
    <property type="entry name" value="BTAD"/>
</dbReference>
<keyword evidence="4" id="KW-0804">Transcription</keyword>
<dbReference type="InterPro" id="IPR011990">
    <property type="entry name" value="TPR-like_helical_dom_sf"/>
</dbReference>
<dbReference type="InterPro" id="IPR051677">
    <property type="entry name" value="AfsR-DnrI-RedD_regulator"/>
</dbReference>
<name>A0ABS0GXB1_9ACTN</name>
<accession>A0ABS0GXB1</accession>
<comment type="caution">
    <text evidence="7">The sequence shown here is derived from an EMBL/GenBank/DDBJ whole genome shotgun (WGS) entry which is preliminary data.</text>
</comment>
<dbReference type="CDD" id="cd15831">
    <property type="entry name" value="BTAD"/>
    <property type="match status" value="1"/>
</dbReference>
<dbReference type="PANTHER" id="PTHR35807">
    <property type="entry name" value="TRANSCRIPTIONAL REGULATOR REDD-RELATED"/>
    <property type="match status" value="1"/>
</dbReference>
<protein>
    <submittedName>
        <fullName evidence="7">AfsR/SARP family transcriptional regulator</fullName>
    </submittedName>
</protein>
<gene>
    <name evidence="7" type="ORF">I0C86_18035</name>
</gene>
<dbReference type="EMBL" id="JADPUN010000172">
    <property type="protein sequence ID" value="MBF9130843.1"/>
    <property type="molecule type" value="Genomic_DNA"/>
</dbReference>
<feature type="non-terminal residue" evidence="7">
    <location>
        <position position="271"/>
    </location>
</feature>
<dbReference type="Gene3D" id="1.10.10.10">
    <property type="entry name" value="Winged helix-like DNA-binding domain superfamily/Winged helix DNA-binding domain"/>
    <property type="match status" value="1"/>
</dbReference>
<dbReference type="InterPro" id="IPR036388">
    <property type="entry name" value="WH-like_DNA-bd_sf"/>
</dbReference>